<evidence type="ECO:0000256" key="6">
    <source>
        <dbReference type="ARBA" id="ARBA00023040"/>
    </source>
</evidence>
<evidence type="ECO:0000256" key="1">
    <source>
        <dbReference type="ARBA" id="ARBA00004651"/>
    </source>
</evidence>
<accession>A0A7R8WD99</accession>
<dbReference type="CDD" id="cd00637">
    <property type="entry name" value="7tm_classA_rhodopsin-like"/>
    <property type="match status" value="1"/>
</dbReference>
<evidence type="ECO:0000256" key="2">
    <source>
        <dbReference type="ARBA" id="ARBA00010663"/>
    </source>
</evidence>
<dbReference type="SUPFAM" id="SSF81321">
    <property type="entry name" value="Family A G protein-coupled receptor-like"/>
    <property type="match status" value="1"/>
</dbReference>
<keyword evidence="9" id="KW-0807">Transducer</keyword>
<keyword evidence="5" id="KW-1133">Transmembrane helix</keyword>
<evidence type="ECO:0000313" key="10">
    <source>
        <dbReference type="EMBL" id="CAD7229541.1"/>
    </source>
</evidence>
<comment type="subcellular location">
    <subcellularLocation>
        <location evidence="1">Cell membrane</location>
        <topology evidence="1">Multi-pass membrane protein</topology>
    </subcellularLocation>
</comment>
<gene>
    <name evidence="10" type="ORF">CTOB1V02_LOCUS7410</name>
</gene>
<keyword evidence="7" id="KW-0472">Membrane</keyword>
<evidence type="ECO:0000256" key="4">
    <source>
        <dbReference type="ARBA" id="ARBA00022692"/>
    </source>
</evidence>
<evidence type="ECO:0000256" key="7">
    <source>
        <dbReference type="ARBA" id="ARBA00023136"/>
    </source>
</evidence>
<dbReference type="PROSITE" id="PS50262">
    <property type="entry name" value="G_PROTEIN_RECEP_F1_2"/>
    <property type="match status" value="1"/>
</dbReference>
<evidence type="ECO:0000256" key="3">
    <source>
        <dbReference type="ARBA" id="ARBA00022475"/>
    </source>
</evidence>
<evidence type="ECO:0000256" key="5">
    <source>
        <dbReference type="ARBA" id="ARBA00022989"/>
    </source>
</evidence>
<dbReference type="Pfam" id="PF00001">
    <property type="entry name" value="7tm_1"/>
    <property type="match status" value="1"/>
</dbReference>
<dbReference type="OrthoDB" id="5980076at2759"/>
<evidence type="ECO:0000256" key="8">
    <source>
        <dbReference type="ARBA" id="ARBA00023170"/>
    </source>
</evidence>
<evidence type="ECO:0000256" key="9">
    <source>
        <dbReference type="ARBA" id="ARBA00023224"/>
    </source>
</evidence>
<dbReference type="Gene3D" id="1.20.1070.10">
    <property type="entry name" value="Rhodopsin 7-helix transmembrane proteins"/>
    <property type="match status" value="1"/>
</dbReference>
<proteinExistence type="inferred from homology"/>
<dbReference type="InterPro" id="IPR000276">
    <property type="entry name" value="GPCR_Rhodpsn"/>
</dbReference>
<keyword evidence="6" id="KW-0297">G-protein coupled receptor</keyword>
<dbReference type="PRINTS" id="PR00237">
    <property type="entry name" value="GPCRRHODOPSN"/>
</dbReference>
<name>A0A7R8WD99_9CRUS</name>
<comment type="similarity">
    <text evidence="2">Belongs to the G-protein coupled receptor 1 family.</text>
</comment>
<keyword evidence="8" id="KW-0675">Receptor</keyword>
<keyword evidence="3" id="KW-1003">Cell membrane</keyword>
<dbReference type="PANTHER" id="PTHR22752:SF1">
    <property type="entry name" value="G-PROTEIN COUPLED RECEPTOR 176"/>
    <property type="match status" value="1"/>
</dbReference>
<protein>
    <submittedName>
        <fullName evidence="10">Uncharacterized protein</fullName>
    </submittedName>
</protein>
<dbReference type="InterPro" id="IPR017452">
    <property type="entry name" value="GPCR_Rhodpsn_7TM"/>
</dbReference>
<keyword evidence="4" id="KW-0812">Transmembrane</keyword>
<dbReference type="PANTHER" id="PTHR22752">
    <property type="entry name" value="G PROTEIN-COUPLED RECEPTOR"/>
    <property type="match status" value="1"/>
</dbReference>
<organism evidence="10">
    <name type="scientific">Cyprideis torosa</name>
    <dbReference type="NCBI Taxonomy" id="163714"/>
    <lineage>
        <taxon>Eukaryota</taxon>
        <taxon>Metazoa</taxon>
        <taxon>Ecdysozoa</taxon>
        <taxon>Arthropoda</taxon>
        <taxon>Crustacea</taxon>
        <taxon>Oligostraca</taxon>
        <taxon>Ostracoda</taxon>
        <taxon>Podocopa</taxon>
        <taxon>Podocopida</taxon>
        <taxon>Cytherocopina</taxon>
        <taxon>Cytheroidea</taxon>
        <taxon>Cytherideidae</taxon>
        <taxon>Cyprideis</taxon>
    </lineage>
</organism>
<dbReference type="GO" id="GO:0005886">
    <property type="term" value="C:plasma membrane"/>
    <property type="evidence" value="ECO:0007669"/>
    <property type="project" value="UniProtKB-SubCell"/>
</dbReference>
<dbReference type="AlphaFoldDB" id="A0A7R8WD99"/>
<sequence>MARSLSAAVGLAGQGQGDRDAARRTRPPRLSLLSATATATDCQFSFESTSDHSVQEVTEENSPNGGISETQFATGIYLGIVFSVSLFANILLLYVFYRKPCLRTLGNKCVISLLVGNVVPNLLLFPAYLTDILAPISQLCGVLNASVHIAIVFAILSSLCVHIDRYFAVLHPLRYRQCMPSSRASMMVAFVWVFSIAFSTWEGVGPQTDRVFKSCQLAGYPVTSSLIPYVITKATLLFLVPFLVQCWICWRIFSAARSNSERARKSSNSFRNYLSREASQDSTDGSTPPVPKYGRTTSIPRQISITSMRARLKHRMSTSSLYREEGRTARLSSLVSMFSLLSWGPFFLDNVLFYLTPEWSDLPAFHDLSIAFLFTYGAVSPFLYGYRSNRIWKEVMCVLGLRSRPKYALFGHLSTVQSKSDLYVGSTSPSPKETFKLMQTCISYAAKPLILEASKEDQGIVMELLCRGSVSSGSSVQSDFSAQTTATAISCDDDLCTGSSPLLPKEADGCGGVKSVTLNLENS</sequence>
<dbReference type="EMBL" id="OB662128">
    <property type="protein sequence ID" value="CAD7229541.1"/>
    <property type="molecule type" value="Genomic_DNA"/>
</dbReference>
<dbReference type="GO" id="GO:0004930">
    <property type="term" value="F:G protein-coupled receptor activity"/>
    <property type="evidence" value="ECO:0007669"/>
    <property type="project" value="UniProtKB-KW"/>
</dbReference>
<reference evidence="10" key="1">
    <citation type="submission" date="2020-11" db="EMBL/GenBank/DDBJ databases">
        <authorList>
            <person name="Tran Van P."/>
        </authorList>
    </citation>
    <scope>NUCLEOTIDE SEQUENCE</scope>
</reference>